<dbReference type="EC" id="7.6.2.9" evidence="11"/>
<dbReference type="InterPro" id="IPR017871">
    <property type="entry name" value="ABC_transporter-like_CS"/>
</dbReference>
<accession>A0A837R7U7</accession>
<evidence type="ECO:0000256" key="1">
    <source>
        <dbReference type="ARBA" id="ARBA00022448"/>
    </source>
</evidence>
<keyword evidence="6 13" id="KW-0067">ATP-binding</keyword>
<keyword evidence="5" id="KW-0547">Nucleotide-binding</keyword>
<dbReference type="InterPro" id="IPR027417">
    <property type="entry name" value="P-loop_NTPase"/>
</dbReference>
<dbReference type="SMART" id="SM00382">
    <property type="entry name" value="AAA"/>
    <property type="match status" value="1"/>
</dbReference>
<reference evidence="13 14" key="1">
    <citation type="journal article" date="2015" name="Genome Announc.">
        <title>Expanding the biotechnology potential of lactobacilli through comparative genomics of 213 strains and associated genera.</title>
        <authorList>
            <person name="Sun Z."/>
            <person name="Harris H.M."/>
            <person name="McCann A."/>
            <person name="Guo C."/>
            <person name="Argimon S."/>
            <person name="Zhang W."/>
            <person name="Yang X."/>
            <person name="Jeffery I.B."/>
            <person name="Cooney J.C."/>
            <person name="Kagawa T.F."/>
            <person name="Liu W."/>
            <person name="Song Y."/>
            <person name="Salvetti E."/>
            <person name="Wrobel A."/>
            <person name="Rasinkangas P."/>
            <person name="Parkhill J."/>
            <person name="Rea M.C."/>
            <person name="O'Sullivan O."/>
            <person name="Ritari J."/>
            <person name="Douillard F.P."/>
            <person name="Paul Ross R."/>
            <person name="Yang R."/>
            <person name="Briner A.E."/>
            <person name="Felis G.E."/>
            <person name="de Vos W.M."/>
            <person name="Barrangou R."/>
            <person name="Klaenhammer T.R."/>
            <person name="Caufield P.W."/>
            <person name="Cui Y."/>
            <person name="Zhang H."/>
            <person name="O'Toole P.W."/>
        </authorList>
    </citation>
    <scope>NUCLEOTIDE SEQUENCE [LARGE SCALE GENOMIC DNA]</scope>
    <source>
        <strain evidence="13 14">DSM 20314</strain>
    </source>
</reference>
<dbReference type="GO" id="GO:0005524">
    <property type="term" value="F:ATP binding"/>
    <property type="evidence" value="ECO:0007669"/>
    <property type="project" value="UniProtKB-KW"/>
</dbReference>
<dbReference type="InterPro" id="IPR003439">
    <property type="entry name" value="ABC_transporter-like_ATP-bd"/>
</dbReference>
<feature type="domain" description="ABC transporter" evidence="12">
    <location>
        <begin position="4"/>
        <end position="238"/>
    </location>
</feature>
<dbReference type="Pfam" id="PF00005">
    <property type="entry name" value="ABC_tran"/>
    <property type="match status" value="1"/>
</dbReference>
<dbReference type="InterPro" id="IPR008995">
    <property type="entry name" value="Mo/tungstate-bd_C_term_dom"/>
</dbReference>
<keyword evidence="1" id="KW-0813">Transport</keyword>
<keyword evidence="4" id="KW-0997">Cell inner membrane</keyword>
<sequence>MVAIKLQHVSKSYQGPVIEDLNLTIPTQQITALVGPSGSGKSTLLNLIAGLTTPDSGQIWFDEQPIFAADQSLNCPPAKRQLAMVFQDFALWPHMTVHQNIAFAIETHLSKAECRKRVEWALAQVSLADYGQRYPRELSGGQQQRVALARALATQPDLILFDEALSALDPQLRLQLQQDISALVKAHHLTAIFVTHDRQEALRIADNIVLLHAGQVVQSDTAANLYQHPRNQFAARFMGPLNQIDDHTAVRPEHVHLVEQGADGPCYPGQILTSTFMGDHYDTLVQMADYQWHLKTALPYAPATITMTVDSSAILTY</sequence>
<dbReference type="AlphaFoldDB" id="A0A837R7U7"/>
<dbReference type="PANTHER" id="PTHR42781:SF1">
    <property type="entry name" value="THIAMINE IMPORT ATP-BINDING PROTEIN THIQ"/>
    <property type="match status" value="1"/>
</dbReference>
<keyword evidence="3" id="KW-0410">Iron transport</keyword>
<dbReference type="FunFam" id="3.40.50.300:FF:000425">
    <property type="entry name" value="Probable ABC transporter, ATP-binding subunit"/>
    <property type="match status" value="1"/>
</dbReference>
<gene>
    <name evidence="13" type="ORF">FD24_GL001900</name>
</gene>
<dbReference type="Proteomes" id="UP000051020">
    <property type="component" value="Unassembled WGS sequence"/>
</dbReference>
<dbReference type="GO" id="GO:0015418">
    <property type="term" value="F:ABC-type quaternary ammonium compound transporting activity"/>
    <property type="evidence" value="ECO:0007669"/>
    <property type="project" value="UniProtKB-EC"/>
</dbReference>
<dbReference type="SUPFAM" id="SSF50331">
    <property type="entry name" value="MOP-like"/>
    <property type="match status" value="1"/>
</dbReference>
<dbReference type="CDD" id="cd03259">
    <property type="entry name" value="ABC_Carb_Solutes_like"/>
    <property type="match status" value="1"/>
</dbReference>
<evidence type="ECO:0000256" key="9">
    <source>
        <dbReference type="ARBA" id="ARBA00023065"/>
    </source>
</evidence>
<proteinExistence type="predicted"/>
<dbReference type="GO" id="GO:0016020">
    <property type="term" value="C:membrane"/>
    <property type="evidence" value="ECO:0007669"/>
    <property type="project" value="InterPro"/>
</dbReference>
<protein>
    <recommendedName>
        <fullName evidence="11">ABC-type quaternary amine transporter</fullName>
        <ecNumber evidence="11">7.6.2.9</ecNumber>
    </recommendedName>
</protein>
<name>A0A837R7U7_LACPE</name>
<keyword evidence="2" id="KW-1003">Cell membrane</keyword>
<dbReference type="PROSITE" id="PS00211">
    <property type="entry name" value="ABC_TRANSPORTER_1"/>
    <property type="match status" value="1"/>
</dbReference>
<dbReference type="InterPro" id="IPR003593">
    <property type="entry name" value="AAA+_ATPase"/>
</dbReference>
<dbReference type="EMBL" id="AZCU01000025">
    <property type="protein sequence ID" value="KRK22219.1"/>
    <property type="molecule type" value="Genomic_DNA"/>
</dbReference>
<evidence type="ECO:0000256" key="2">
    <source>
        <dbReference type="ARBA" id="ARBA00022475"/>
    </source>
</evidence>
<organism evidence="13 14">
    <name type="scientific">Lactiplantibacillus pentosus DSM 20314</name>
    <dbReference type="NCBI Taxonomy" id="1423791"/>
    <lineage>
        <taxon>Bacteria</taxon>
        <taxon>Bacillati</taxon>
        <taxon>Bacillota</taxon>
        <taxon>Bacilli</taxon>
        <taxon>Lactobacillales</taxon>
        <taxon>Lactobacillaceae</taxon>
        <taxon>Lactiplantibacillus</taxon>
    </lineage>
</organism>
<dbReference type="GO" id="GO:0015408">
    <property type="term" value="F:ABC-type ferric iron transporter activity"/>
    <property type="evidence" value="ECO:0007669"/>
    <property type="project" value="InterPro"/>
</dbReference>
<dbReference type="SUPFAM" id="SSF52540">
    <property type="entry name" value="P-loop containing nucleoside triphosphate hydrolases"/>
    <property type="match status" value="1"/>
</dbReference>
<evidence type="ECO:0000256" key="7">
    <source>
        <dbReference type="ARBA" id="ARBA00022967"/>
    </source>
</evidence>
<evidence type="ECO:0000256" key="4">
    <source>
        <dbReference type="ARBA" id="ARBA00022519"/>
    </source>
</evidence>
<evidence type="ECO:0000256" key="5">
    <source>
        <dbReference type="ARBA" id="ARBA00022741"/>
    </source>
</evidence>
<evidence type="ECO:0000256" key="11">
    <source>
        <dbReference type="ARBA" id="ARBA00066388"/>
    </source>
</evidence>
<evidence type="ECO:0000256" key="3">
    <source>
        <dbReference type="ARBA" id="ARBA00022496"/>
    </source>
</evidence>
<evidence type="ECO:0000256" key="6">
    <source>
        <dbReference type="ARBA" id="ARBA00022840"/>
    </source>
</evidence>
<dbReference type="InterPro" id="IPR050093">
    <property type="entry name" value="ABC_SmlMolc_Importer"/>
</dbReference>
<keyword evidence="7" id="KW-1278">Translocase</keyword>
<dbReference type="InterPro" id="IPR015853">
    <property type="entry name" value="ABC_transpr_FbpC"/>
</dbReference>
<keyword evidence="10" id="KW-0472">Membrane</keyword>
<keyword evidence="9" id="KW-0406">Ion transport</keyword>
<dbReference type="GO" id="GO:0016887">
    <property type="term" value="F:ATP hydrolysis activity"/>
    <property type="evidence" value="ECO:0007669"/>
    <property type="project" value="InterPro"/>
</dbReference>
<dbReference type="Gene3D" id="3.40.50.300">
    <property type="entry name" value="P-loop containing nucleotide triphosphate hydrolases"/>
    <property type="match status" value="1"/>
</dbReference>
<dbReference type="PROSITE" id="PS50893">
    <property type="entry name" value="ABC_TRANSPORTER_2"/>
    <property type="match status" value="1"/>
</dbReference>
<evidence type="ECO:0000256" key="8">
    <source>
        <dbReference type="ARBA" id="ARBA00023004"/>
    </source>
</evidence>
<evidence type="ECO:0000256" key="10">
    <source>
        <dbReference type="ARBA" id="ARBA00023136"/>
    </source>
</evidence>
<evidence type="ECO:0000259" key="12">
    <source>
        <dbReference type="PROSITE" id="PS50893"/>
    </source>
</evidence>
<comment type="caution">
    <text evidence="13">The sequence shown here is derived from an EMBL/GenBank/DDBJ whole genome shotgun (WGS) entry which is preliminary data.</text>
</comment>
<dbReference type="PANTHER" id="PTHR42781">
    <property type="entry name" value="SPERMIDINE/PUTRESCINE IMPORT ATP-BINDING PROTEIN POTA"/>
    <property type="match status" value="1"/>
</dbReference>
<evidence type="ECO:0000313" key="14">
    <source>
        <dbReference type="Proteomes" id="UP000051020"/>
    </source>
</evidence>
<keyword evidence="8" id="KW-0408">Iron</keyword>
<evidence type="ECO:0000313" key="13">
    <source>
        <dbReference type="EMBL" id="KRK22219.1"/>
    </source>
</evidence>